<dbReference type="EMBL" id="UINC01128633">
    <property type="protein sequence ID" value="SVD08516.1"/>
    <property type="molecule type" value="Genomic_DNA"/>
</dbReference>
<proteinExistence type="predicted"/>
<reference evidence="1" key="1">
    <citation type="submission" date="2018-05" db="EMBL/GenBank/DDBJ databases">
        <authorList>
            <person name="Lanie J.A."/>
            <person name="Ng W.-L."/>
            <person name="Kazmierczak K.M."/>
            <person name="Andrzejewski T.M."/>
            <person name="Davidsen T.M."/>
            <person name="Wayne K.J."/>
            <person name="Tettelin H."/>
            <person name="Glass J.I."/>
            <person name="Rusch D."/>
            <person name="Podicherti R."/>
            <person name="Tsui H.-C.T."/>
            <person name="Winkler M.E."/>
        </authorList>
    </citation>
    <scope>NUCLEOTIDE SEQUENCE</scope>
</reference>
<organism evidence="1">
    <name type="scientific">marine metagenome</name>
    <dbReference type="NCBI Taxonomy" id="408172"/>
    <lineage>
        <taxon>unclassified sequences</taxon>
        <taxon>metagenomes</taxon>
        <taxon>ecological metagenomes</taxon>
    </lineage>
</organism>
<sequence>MRKLLILVFFIFSSAVFAGDKKNGRVFEDQPDVNDDFQIHLMYLLAKDSDDRGWDVNGKISEIITKMNNQMLKATSTNSKSGGKGKKYKLD</sequence>
<evidence type="ECO:0000313" key="1">
    <source>
        <dbReference type="EMBL" id="SVD08516.1"/>
    </source>
</evidence>
<gene>
    <name evidence="1" type="ORF">METZ01_LOCUS361370</name>
</gene>
<feature type="non-terminal residue" evidence="1">
    <location>
        <position position="91"/>
    </location>
</feature>
<accession>A0A382SF85</accession>
<dbReference type="AlphaFoldDB" id="A0A382SF85"/>
<protein>
    <submittedName>
        <fullName evidence="1">Uncharacterized protein</fullName>
    </submittedName>
</protein>
<name>A0A382SF85_9ZZZZ</name>